<comment type="caution">
    <text evidence="2">The sequence shown here is derived from an EMBL/GenBank/DDBJ whole genome shotgun (WGS) entry which is preliminary data.</text>
</comment>
<dbReference type="Pfam" id="PF07727">
    <property type="entry name" value="RVT_2"/>
    <property type="match status" value="1"/>
</dbReference>
<dbReference type="EMBL" id="JACGWM010000005">
    <property type="protein sequence ID" value="KAL0373180.1"/>
    <property type="molecule type" value="Genomic_DNA"/>
</dbReference>
<name>A0AAW2QZR8_9LAMI</name>
<organism evidence="2">
    <name type="scientific">Sesamum calycinum</name>
    <dbReference type="NCBI Taxonomy" id="2727403"/>
    <lineage>
        <taxon>Eukaryota</taxon>
        <taxon>Viridiplantae</taxon>
        <taxon>Streptophyta</taxon>
        <taxon>Embryophyta</taxon>
        <taxon>Tracheophyta</taxon>
        <taxon>Spermatophyta</taxon>
        <taxon>Magnoliopsida</taxon>
        <taxon>eudicotyledons</taxon>
        <taxon>Gunneridae</taxon>
        <taxon>Pentapetalae</taxon>
        <taxon>asterids</taxon>
        <taxon>lamiids</taxon>
        <taxon>Lamiales</taxon>
        <taxon>Pedaliaceae</taxon>
        <taxon>Sesamum</taxon>
    </lineage>
</organism>
<protein>
    <submittedName>
        <fullName evidence="2">Retrovirus-related Pol polyprotein from transposon RE1</fullName>
    </submittedName>
</protein>
<feature type="domain" description="Reverse transcriptase Ty1/copia-type" evidence="1">
    <location>
        <begin position="51"/>
        <end position="159"/>
    </location>
</feature>
<dbReference type="AlphaFoldDB" id="A0AAW2QZR8"/>
<reference evidence="2" key="2">
    <citation type="journal article" date="2024" name="Plant">
        <title>Genomic evolution and insights into agronomic trait innovations of Sesamum species.</title>
        <authorList>
            <person name="Miao H."/>
            <person name="Wang L."/>
            <person name="Qu L."/>
            <person name="Liu H."/>
            <person name="Sun Y."/>
            <person name="Le M."/>
            <person name="Wang Q."/>
            <person name="Wei S."/>
            <person name="Zheng Y."/>
            <person name="Lin W."/>
            <person name="Duan Y."/>
            <person name="Cao H."/>
            <person name="Xiong S."/>
            <person name="Wang X."/>
            <person name="Wei L."/>
            <person name="Li C."/>
            <person name="Ma Q."/>
            <person name="Ju M."/>
            <person name="Zhao R."/>
            <person name="Li G."/>
            <person name="Mu C."/>
            <person name="Tian Q."/>
            <person name="Mei H."/>
            <person name="Zhang T."/>
            <person name="Gao T."/>
            <person name="Zhang H."/>
        </authorList>
    </citation>
    <scope>NUCLEOTIDE SEQUENCE</scope>
    <source>
        <strain evidence="2">KEN8</strain>
    </source>
</reference>
<dbReference type="InterPro" id="IPR013103">
    <property type="entry name" value="RVT_2"/>
</dbReference>
<evidence type="ECO:0000259" key="1">
    <source>
        <dbReference type="Pfam" id="PF07727"/>
    </source>
</evidence>
<dbReference type="InterPro" id="IPR043502">
    <property type="entry name" value="DNA/RNA_pol_sf"/>
</dbReference>
<reference evidence="2" key="1">
    <citation type="submission" date="2020-06" db="EMBL/GenBank/DDBJ databases">
        <authorList>
            <person name="Li T."/>
            <person name="Hu X."/>
            <person name="Zhang T."/>
            <person name="Song X."/>
            <person name="Zhang H."/>
            <person name="Dai N."/>
            <person name="Sheng W."/>
            <person name="Hou X."/>
            <person name="Wei L."/>
        </authorList>
    </citation>
    <scope>NUCLEOTIDE SEQUENCE</scope>
    <source>
        <strain evidence="2">KEN8</strain>
        <tissue evidence="2">Leaf</tissue>
    </source>
</reference>
<accession>A0AAW2QZR8</accession>
<gene>
    <name evidence="2" type="ORF">Scaly_0999600</name>
</gene>
<dbReference type="SUPFAM" id="SSF56672">
    <property type="entry name" value="DNA/RNA polymerases"/>
    <property type="match status" value="1"/>
</dbReference>
<evidence type="ECO:0000313" key="2">
    <source>
        <dbReference type="EMBL" id="KAL0373180.1"/>
    </source>
</evidence>
<proteinExistence type="predicted"/>
<sequence length="160" mass="18511">MAMDEEMSALISRGIWELVDPPPNADVVACRWVFTLKFWADGTLERYKALNLNWPMYHMDIKNAFLYCDLNETVYMEQPPDYVAQGKKQRMVCKLKKAIYGLKQRPRAWFDKFSRIIGEFGFPQCQADHLVFVQNTGLDMVVLAIYVDDIMITGSDVGIE</sequence>